<keyword evidence="4 6" id="KW-0560">Oxidoreductase</keyword>
<dbReference type="InterPro" id="IPR013785">
    <property type="entry name" value="Aldolase_TIM"/>
</dbReference>
<dbReference type="InterPro" id="IPR004136">
    <property type="entry name" value="NMO"/>
</dbReference>
<dbReference type="Gene3D" id="3.20.20.70">
    <property type="entry name" value="Aldolase class I"/>
    <property type="match status" value="1"/>
</dbReference>
<organism evidence="6 7">
    <name type="scientific">Brevibacterium jeotgali</name>
    <dbReference type="NCBI Taxonomy" id="1262550"/>
    <lineage>
        <taxon>Bacteria</taxon>
        <taxon>Bacillati</taxon>
        <taxon>Actinomycetota</taxon>
        <taxon>Actinomycetes</taxon>
        <taxon>Micrococcales</taxon>
        <taxon>Brevibacteriaceae</taxon>
        <taxon>Brevibacterium</taxon>
    </lineage>
</organism>
<gene>
    <name evidence="6" type="ORF">BJEO58_01201</name>
</gene>
<evidence type="ECO:0000313" key="7">
    <source>
        <dbReference type="Proteomes" id="UP000234462"/>
    </source>
</evidence>
<dbReference type="EMBL" id="FXZM01000005">
    <property type="protein sequence ID" value="SMY11616.1"/>
    <property type="molecule type" value="Genomic_DNA"/>
</dbReference>
<accession>A0A2H1L3Z7</accession>
<evidence type="ECO:0000256" key="1">
    <source>
        <dbReference type="ARBA" id="ARBA00009881"/>
    </source>
</evidence>
<keyword evidence="5 6" id="KW-0503">Monooxygenase</keyword>
<name>A0A2H1L3Z7_9MICO</name>
<evidence type="ECO:0000313" key="6">
    <source>
        <dbReference type="EMBL" id="SMY11616.1"/>
    </source>
</evidence>
<keyword evidence="3" id="KW-0288">FMN</keyword>
<evidence type="ECO:0000256" key="3">
    <source>
        <dbReference type="ARBA" id="ARBA00022643"/>
    </source>
</evidence>
<dbReference type="PANTHER" id="PTHR42747">
    <property type="entry name" value="NITRONATE MONOOXYGENASE-RELATED"/>
    <property type="match status" value="1"/>
</dbReference>
<keyword evidence="2" id="KW-0285">Flavoprotein</keyword>
<comment type="similarity">
    <text evidence="1">Belongs to the nitronate monooxygenase family. NMO class I subfamily.</text>
</comment>
<dbReference type="PANTHER" id="PTHR42747:SF4">
    <property type="entry name" value="BLR1330 PROTEIN"/>
    <property type="match status" value="1"/>
</dbReference>
<dbReference type="SUPFAM" id="SSF51412">
    <property type="entry name" value="Inosine monophosphate dehydrogenase (IMPDH)"/>
    <property type="match status" value="1"/>
</dbReference>
<dbReference type="Pfam" id="PF03060">
    <property type="entry name" value="NMO"/>
    <property type="match status" value="1"/>
</dbReference>
<protein>
    <submittedName>
        <fullName evidence="6">Nitronate monooxygenase</fullName>
        <ecNumber evidence="6">1.13.12.16</ecNumber>
    </submittedName>
</protein>
<keyword evidence="7" id="KW-1185">Reference proteome</keyword>
<sequence>MRGTIPDFSGLRMPLIVAPMLRVSDLRLTSAALRAGVVGAFPTLNARSEDTLREWLDELGRVQETTAGLMCPNLVMADADSARHARLIAESSARMVITSVGSPAPVAPLFAEAGIAVFADVATVAHARKAVAAGASGLVLLTAGAGGQTGWLNPFAFITAVREFFDGPVVLAGGMTDGRSIAAACVAGYDLAYSGTRFIASSESPASATYKQEIIDSDPDGVMLTSAFTGLQTNMLTQSIHAAGVDLESLDEGVTRESAAELFGNRARGIGPTRWADIHSAGHSVAGVRDVLSVAQIVDDFADGYDRAFSDSGTR</sequence>
<dbReference type="GO" id="GO:0018580">
    <property type="term" value="F:nitronate monooxygenase activity"/>
    <property type="evidence" value="ECO:0007669"/>
    <property type="project" value="UniProtKB-EC"/>
</dbReference>
<proteinExistence type="inferred from homology"/>
<dbReference type="RefSeq" id="WP_219617080.1">
    <property type="nucleotide sequence ID" value="NZ_FXZM01000005.1"/>
</dbReference>
<evidence type="ECO:0000256" key="4">
    <source>
        <dbReference type="ARBA" id="ARBA00023002"/>
    </source>
</evidence>
<evidence type="ECO:0000256" key="5">
    <source>
        <dbReference type="ARBA" id="ARBA00023033"/>
    </source>
</evidence>
<dbReference type="AlphaFoldDB" id="A0A2H1L3Z7"/>
<dbReference type="Proteomes" id="UP000234462">
    <property type="component" value="Unassembled WGS sequence"/>
</dbReference>
<dbReference type="EC" id="1.13.12.16" evidence="6"/>
<dbReference type="CDD" id="cd04730">
    <property type="entry name" value="NPD_like"/>
    <property type="match status" value="1"/>
</dbReference>
<reference evidence="7" key="1">
    <citation type="submission" date="2017-03" db="EMBL/GenBank/DDBJ databases">
        <authorList>
            <person name="Monnet C."/>
        </authorList>
    </citation>
    <scope>NUCLEOTIDE SEQUENCE [LARGE SCALE GENOMIC DNA]</scope>
    <source>
        <strain evidence="7">SJ5-8</strain>
    </source>
</reference>
<evidence type="ECO:0000256" key="2">
    <source>
        <dbReference type="ARBA" id="ARBA00022630"/>
    </source>
</evidence>